<comment type="similarity">
    <text evidence="7">Belongs to the amino acid-polyamine-organocation (APC) superfamily. Polyamine:cation symporter (PHS) (TC 2.A.3.12) family.</text>
</comment>
<feature type="transmembrane region" description="Helical" evidence="9">
    <location>
        <begin position="12"/>
        <end position="31"/>
    </location>
</feature>
<feature type="compositionally biased region" description="Low complexity" evidence="8">
    <location>
        <begin position="606"/>
        <end position="637"/>
    </location>
</feature>
<feature type="compositionally biased region" description="Low complexity" evidence="8">
    <location>
        <begin position="320"/>
        <end position="331"/>
    </location>
</feature>
<dbReference type="EMBL" id="JAGTXO010000077">
    <property type="protein sequence ID" value="KAG8457234.1"/>
    <property type="molecule type" value="Genomic_DNA"/>
</dbReference>
<feature type="transmembrane region" description="Helical" evidence="9">
    <location>
        <begin position="388"/>
        <end position="405"/>
    </location>
</feature>
<feature type="transmembrane region" description="Helical" evidence="9">
    <location>
        <begin position="449"/>
        <end position="470"/>
    </location>
</feature>
<feature type="transmembrane region" description="Helical" evidence="9">
    <location>
        <begin position="193"/>
        <end position="214"/>
    </location>
</feature>
<feature type="transmembrane region" description="Helical" evidence="9">
    <location>
        <begin position="266"/>
        <end position="286"/>
    </location>
</feature>
<dbReference type="OrthoDB" id="5982228at2759"/>
<sequence length="643" mass="67133">MGGGVARGDGRKIGLLGFVTIGFFWVHGGIYGNESLLHAAPPLYLFLMLLIVPFVYSLPIALIVAELASAWPEDGGYVVWVAQACGRTVGLHHGMWVWWIYLVDAAIYPVLVAHYLDSDDRPLGAVGRGAVAMGTIALVTAINMNGVDAMVRFNTLLTVVSLAPTLIFTLWGLPRVRLAPLTASEGELHWSLMVSWVLWLYCGFFSLGTLAGELEHPRRTFLGALAILFPAVLLLNTVPLAVALAIDPDPANFSPGHFNTVAARLAGAWLGRAFQLGAIVCLVGLYNAAIVTAERSLAWIVDQGVHGGQRSSAAGGGAASSGRSSPRSAPTAALDWATPKAELISHTGLSALGGAHALRRRAHLPRACISREALSAWLCAPRSGIAPVYQIVNAALACVLAWLPYTFLVEFSMLLSVPSICLFMWAFIRLRYLAPNRARPFTVPGGNGLAVAITLIPVSISLAYAAIILGEALSSAEGGSAERREQRDEAITQVASAALVMGGSALVHALARACGALGGGDGFSALSGLSDGSRYAQHLEEPSISDAELQVIPLRAQQLSPMVPPALDSPTGVPRAALCAEPQHVAAAGSDARALRRRVHGAPAALEHAPATADSPGASRPSGASAEAERAAACAPDVTFATG</sequence>
<dbReference type="PANTHER" id="PTHR45826">
    <property type="entry name" value="POLYAMINE TRANSPORTER PUT1"/>
    <property type="match status" value="1"/>
</dbReference>
<accession>A0A8J5X5C6</accession>
<evidence type="ECO:0000256" key="4">
    <source>
        <dbReference type="ARBA" id="ARBA00022692"/>
    </source>
</evidence>
<evidence type="ECO:0000313" key="11">
    <source>
        <dbReference type="Proteomes" id="UP000751190"/>
    </source>
</evidence>
<feature type="transmembrane region" description="Helical" evidence="9">
    <location>
        <begin position="221"/>
        <end position="246"/>
    </location>
</feature>
<gene>
    <name evidence="10" type="ORF">KFE25_009813</name>
</gene>
<evidence type="ECO:0000256" key="1">
    <source>
        <dbReference type="ARBA" id="ARBA00004651"/>
    </source>
</evidence>
<dbReference type="Proteomes" id="UP000751190">
    <property type="component" value="Unassembled WGS sequence"/>
</dbReference>
<name>A0A8J5X5C6_DIALT</name>
<proteinExistence type="inferred from homology"/>
<organism evidence="10 11">
    <name type="scientific">Diacronema lutheri</name>
    <name type="common">Unicellular marine alga</name>
    <name type="synonym">Monochrysis lutheri</name>
    <dbReference type="NCBI Taxonomy" id="2081491"/>
    <lineage>
        <taxon>Eukaryota</taxon>
        <taxon>Haptista</taxon>
        <taxon>Haptophyta</taxon>
        <taxon>Pavlovophyceae</taxon>
        <taxon>Pavlovales</taxon>
        <taxon>Pavlovaceae</taxon>
        <taxon>Diacronema</taxon>
    </lineage>
</organism>
<dbReference type="GO" id="GO:0005886">
    <property type="term" value="C:plasma membrane"/>
    <property type="evidence" value="ECO:0007669"/>
    <property type="project" value="UniProtKB-SubCell"/>
</dbReference>
<evidence type="ECO:0000256" key="3">
    <source>
        <dbReference type="ARBA" id="ARBA00022475"/>
    </source>
</evidence>
<feature type="transmembrane region" description="Helical" evidence="9">
    <location>
        <begin position="411"/>
        <end position="428"/>
    </location>
</feature>
<dbReference type="InterPro" id="IPR002293">
    <property type="entry name" value="AA/rel_permease1"/>
</dbReference>
<reference evidence="10" key="1">
    <citation type="submission" date="2021-05" db="EMBL/GenBank/DDBJ databases">
        <title>The genome of the haptophyte Pavlova lutheri (Diacronema luteri, Pavlovales) - a model for lipid biosynthesis in eukaryotic algae.</title>
        <authorList>
            <person name="Hulatt C.J."/>
            <person name="Posewitz M.C."/>
        </authorList>
    </citation>
    <scope>NUCLEOTIDE SEQUENCE</scope>
    <source>
        <strain evidence="10">NIVA-4/92</strain>
    </source>
</reference>
<feature type="region of interest" description="Disordered" evidence="8">
    <location>
        <begin position="606"/>
        <end position="643"/>
    </location>
</feature>
<keyword evidence="2" id="KW-0813">Transport</keyword>
<feature type="transmembrane region" description="Helical" evidence="9">
    <location>
        <begin position="122"/>
        <end position="141"/>
    </location>
</feature>
<feature type="region of interest" description="Disordered" evidence="8">
    <location>
        <begin position="311"/>
        <end position="331"/>
    </location>
</feature>
<keyword evidence="11" id="KW-1185">Reference proteome</keyword>
<protein>
    <recommendedName>
        <fullName evidence="12">Amino acid transporter</fullName>
    </recommendedName>
</protein>
<evidence type="ECO:0000256" key="9">
    <source>
        <dbReference type="SAM" id="Phobius"/>
    </source>
</evidence>
<evidence type="ECO:0008006" key="12">
    <source>
        <dbReference type="Google" id="ProtNLM"/>
    </source>
</evidence>
<dbReference type="GO" id="GO:0015203">
    <property type="term" value="F:polyamine transmembrane transporter activity"/>
    <property type="evidence" value="ECO:0007669"/>
    <property type="project" value="UniProtKB-ARBA"/>
</dbReference>
<evidence type="ECO:0000256" key="8">
    <source>
        <dbReference type="SAM" id="MobiDB-lite"/>
    </source>
</evidence>
<evidence type="ECO:0000256" key="6">
    <source>
        <dbReference type="ARBA" id="ARBA00023136"/>
    </source>
</evidence>
<comment type="subcellular location">
    <subcellularLocation>
        <location evidence="1">Cell membrane</location>
        <topology evidence="1">Multi-pass membrane protein</topology>
    </subcellularLocation>
</comment>
<dbReference type="PANTHER" id="PTHR45826:SF2">
    <property type="entry name" value="AMINO ACID TRANSPORTER"/>
    <property type="match status" value="1"/>
</dbReference>
<keyword evidence="6 9" id="KW-0472">Membrane</keyword>
<feature type="transmembrane region" description="Helical" evidence="9">
    <location>
        <begin position="96"/>
        <end position="116"/>
    </location>
</feature>
<keyword evidence="4 9" id="KW-0812">Transmembrane</keyword>
<feature type="transmembrane region" description="Helical" evidence="9">
    <location>
        <begin position="153"/>
        <end position="173"/>
    </location>
</feature>
<evidence type="ECO:0000256" key="5">
    <source>
        <dbReference type="ARBA" id="ARBA00022989"/>
    </source>
</evidence>
<dbReference type="Pfam" id="PF13520">
    <property type="entry name" value="AA_permease_2"/>
    <property type="match status" value="1"/>
</dbReference>
<evidence type="ECO:0000256" key="2">
    <source>
        <dbReference type="ARBA" id="ARBA00022448"/>
    </source>
</evidence>
<keyword evidence="5 9" id="KW-1133">Transmembrane helix</keyword>
<comment type="caution">
    <text evidence="10">The sequence shown here is derived from an EMBL/GenBank/DDBJ whole genome shotgun (WGS) entry which is preliminary data.</text>
</comment>
<evidence type="ECO:0000313" key="10">
    <source>
        <dbReference type="EMBL" id="KAG8457234.1"/>
    </source>
</evidence>
<keyword evidence="3" id="KW-1003">Cell membrane</keyword>
<dbReference type="AlphaFoldDB" id="A0A8J5X5C6"/>
<feature type="transmembrane region" description="Helical" evidence="9">
    <location>
        <begin position="43"/>
        <end position="65"/>
    </location>
</feature>
<dbReference type="InterPro" id="IPR044566">
    <property type="entry name" value="RMV1-like"/>
</dbReference>
<evidence type="ECO:0000256" key="7">
    <source>
        <dbReference type="ARBA" id="ARBA00024041"/>
    </source>
</evidence>
<dbReference type="Gene3D" id="1.20.1740.10">
    <property type="entry name" value="Amino acid/polyamine transporter I"/>
    <property type="match status" value="1"/>
</dbReference>